<keyword evidence="3" id="KW-1185">Reference proteome</keyword>
<organism evidence="2 3">
    <name type="scientific">Byssothecium circinans</name>
    <dbReference type="NCBI Taxonomy" id="147558"/>
    <lineage>
        <taxon>Eukaryota</taxon>
        <taxon>Fungi</taxon>
        <taxon>Dikarya</taxon>
        <taxon>Ascomycota</taxon>
        <taxon>Pezizomycotina</taxon>
        <taxon>Dothideomycetes</taxon>
        <taxon>Pleosporomycetidae</taxon>
        <taxon>Pleosporales</taxon>
        <taxon>Massarineae</taxon>
        <taxon>Massarinaceae</taxon>
        <taxon>Byssothecium</taxon>
    </lineage>
</organism>
<feature type="compositionally biased region" description="Polar residues" evidence="1">
    <location>
        <begin position="308"/>
        <end position="321"/>
    </location>
</feature>
<gene>
    <name evidence="2" type="ORF">CC80DRAFT_496208</name>
</gene>
<evidence type="ECO:0000313" key="3">
    <source>
        <dbReference type="Proteomes" id="UP000800035"/>
    </source>
</evidence>
<dbReference type="EMBL" id="ML977019">
    <property type="protein sequence ID" value="KAF1951161.1"/>
    <property type="molecule type" value="Genomic_DNA"/>
</dbReference>
<proteinExistence type="predicted"/>
<sequence length="356" mass="38110">MANNAAQPAPPDSKAAVPVPVPVPADTHNLDNLQAMMNMVLISSGSYIKAHQAGQNLTNAQSNLKRSVNVASERFHDSLDELEIQILQAQTVLRRDLALMRADRKKREAAAKEKEAERARLAAESTAKKSAPVIQKVEPLKPTTPVLVKTEPPVKRSTSPAPPPEPAAPTQKVEDVPPPIASVAPVPEDAPVQNADTDMAPQDTEFDFDALFGESMDTSGGDGDQGELNLDDNHGDLNLDASGPDLNFTLDDSGPSLLRGLEDFAAKSSDDGAAQNTSTNMDLDFPMSNLPDATGNSATDQSDAKPQENPTNQQTADNTDLNLDAMMTDNLDDLFDMEYSNPEATQFDDAFFGFGD</sequence>
<evidence type="ECO:0000256" key="1">
    <source>
        <dbReference type="SAM" id="MobiDB-lite"/>
    </source>
</evidence>
<name>A0A6A5TEX9_9PLEO</name>
<accession>A0A6A5TEX9</accession>
<feature type="compositionally biased region" description="Basic and acidic residues" evidence="1">
    <location>
        <begin position="260"/>
        <end position="270"/>
    </location>
</feature>
<dbReference type="OrthoDB" id="5409998at2759"/>
<evidence type="ECO:0000313" key="2">
    <source>
        <dbReference type="EMBL" id="KAF1951161.1"/>
    </source>
</evidence>
<dbReference type="AlphaFoldDB" id="A0A6A5TEX9"/>
<reference evidence="2" key="1">
    <citation type="journal article" date="2020" name="Stud. Mycol.">
        <title>101 Dothideomycetes genomes: a test case for predicting lifestyles and emergence of pathogens.</title>
        <authorList>
            <person name="Haridas S."/>
            <person name="Albert R."/>
            <person name="Binder M."/>
            <person name="Bloem J."/>
            <person name="Labutti K."/>
            <person name="Salamov A."/>
            <person name="Andreopoulos B."/>
            <person name="Baker S."/>
            <person name="Barry K."/>
            <person name="Bills G."/>
            <person name="Bluhm B."/>
            <person name="Cannon C."/>
            <person name="Castanera R."/>
            <person name="Culley D."/>
            <person name="Daum C."/>
            <person name="Ezra D."/>
            <person name="Gonzalez J."/>
            <person name="Henrissat B."/>
            <person name="Kuo A."/>
            <person name="Liang C."/>
            <person name="Lipzen A."/>
            <person name="Lutzoni F."/>
            <person name="Magnuson J."/>
            <person name="Mondo S."/>
            <person name="Nolan M."/>
            <person name="Ohm R."/>
            <person name="Pangilinan J."/>
            <person name="Park H.-J."/>
            <person name="Ramirez L."/>
            <person name="Alfaro M."/>
            <person name="Sun H."/>
            <person name="Tritt A."/>
            <person name="Yoshinaga Y."/>
            <person name="Zwiers L.-H."/>
            <person name="Turgeon B."/>
            <person name="Goodwin S."/>
            <person name="Spatafora J."/>
            <person name="Crous P."/>
            <person name="Grigoriev I."/>
        </authorList>
    </citation>
    <scope>NUCLEOTIDE SEQUENCE</scope>
    <source>
        <strain evidence="2">CBS 675.92</strain>
    </source>
</reference>
<dbReference type="Proteomes" id="UP000800035">
    <property type="component" value="Unassembled WGS sequence"/>
</dbReference>
<feature type="region of interest" description="Disordered" evidence="1">
    <location>
        <begin position="142"/>
        <end position="323"/>
    </location>
</feature>
<protein>
    <submittedName>
        <fullName evidence="2">Uncharacterized protein</fullName>
    </submittedName>
</protein>